<evidence type="ECO:0000256" key="5">
    <source>
        <dbReference type="SAM" id="Coils"/>
    </source>
</evidence>
<dbReference type="InterPro" id="IPR007221">
    <property type="entry name" value="MreC"/>
</dbReference>
<dbReference type="Pfam" id="PF04085">
    <property type="entry name" value="MreC"/>
    <property type="match status" value="1"/>
</dbReference>
<evidence type="ECO:0000259" key="7">
    <source>
        <dbReference type="Pfam" id="PF04085"/>
    </source>
</evidence>
<reference evidence="8" key="1">
    <citation type="submission" date="2022-10" db="EMBL/GenBank/DDBJ databases">
        <title>The complete genomes of actinobacterial strains from the NBC collection.</title>
        <authorList>
            <person name="Joergensen T.S."/>
            <person name="Alvarez Arevalo M."/>
            <person name="Sterndorff E.B."/>
            <person name="Faurdal D."/>
            <person name="Vuksanovic O."/>
            <person name="Mourched A.-S."/>
            <person name="Charusanti P."/>
            <person name="Shaw S."/>
            <person name="Blin K."/>
            <person name="Weber T."/>
        </authorList>
    </citation>
    <scope>NUCLEOTIDE SEQUENCE</scope>
    <source>
        <strain evidence="8">NBC_00254</strain>
    </source>
</reference>
<evidence type="ECO:0000256" key="6">
    <source>
        <dbReference type="SAM" id="MobiDB-lite"/>
    </source>
</evidence>
<dbReference type="Proteomes" id="UP001432011">
    <property type="component" value="Chromosome"/>
</dbReference>
<organism evidence="8 9">
    <name type="scientific">Microbispora hainanensis</name>
    <dbReference type="NCBI Taxonomy" id="568844"/>
    <lineage>
        <taxon>Bacteria</taxon>
        <taxon>Bacillati</taxon>
        <taxon>Actinomycetota</taxon>
        <taxon>Actinomycetes</taxon>
        <taxon>Streptosporangiales</taxon>
        <taxon>Streptosporangiaceae</taxon>
        <taxon>Microbispora</taxon>
    </lineage>
</organism>
<feature type="coiled-coil region" evidence="5">
    <location>
        <begin position="69"/>
        <end position="96"/>
    </location>
</feature>
<dbReference type="RefSeq" id="WP_328710739.1">
    <property type="nucleotide sequence ID" value="NZ_CP108085.1"/>
</dbReference>
<dbReference type="PANTHER" id="PTHR34138">
    <property type="entry name" value="CELL SHAPE-DETERMINING PROTEIN MREC"/>
    <property type="match status" value="1"/>
</dbReference>
<feature type="compositionally biased region" description="Basic and acidic residues" evidence="6">
    <location>
        <begin position="342"/>
        <end position="352"/>
    </location>
</feature>
<accession>A0ABZ1T070</accession>
<evidence type="ECO:0000256" key="1">
    <source>
        <dbReference type="ARBA" id="ARBA00009369"/>
    </source>
</evidence>
<feature type="compositionally biased region" description="Basic and acidic residues" evidence="6">
    <location>
        <begin position="381"/>
        <end position="391"/>
    </location>
</feature>
<dbReference type="InterPro" id="IPR042177">
    <property type="entry name" value="Cell/Rod_1"/>
</dbReference>
<dbReference type="Gene3D" id="2.40.10.340">
    <property type="entry name" value="Rod shape-determining protein MreC, domain 1"/>
    <property type="match status" value="1"/>
</dbReference>
<comment type="similarity">
    <text evidence="1">Belongs to the MreC family.</text>
</comment>
<proteinExistence type="inferred from homology"/>
<keyword evidence="3" id="KW-0133">Cell shape</keyword>
<protein>
    <recommendedName>
        <fullName evidence="2">Cell shape-determining protein MreC</fullName>
    </recommendedName>
    <alternativeName>
        <fullName evidence="4">Cell shape protein MreC</fullName>
    </alternativeName>
</protein>
<feature type="compositionally biased region" description="Basic and acidic residues" evidence="6">
    <location>
        <begin position="420"/>
        <end position="435"/>
    </location>
</feature>
<evidence type="ECO:0000313" key="8">
    <source>
        <dbReference type="EMBL" id="WUP78704.1"/>
    </source>
</evidence>
<dbReference type="EMBL" id="CP108085">
    <property type="protein sequence ID" value="WUP78704.1"/>
    <property type="molecule type" value="Genomic_DNA"/>
</dbReference>
<dbReference type="InterPro" id="IPR042175">
    <property type="entry name" value="Cell/Rod_MreC_2"/>
</dbReference>
<dbReference type="Gene3D" id="2.40.10.350">
    <property type="entry name" value="Rod shape-determining protein MreC, domain 2"/>
    <property type="match status" value="1"/>
</dbReference>
<dbReference type="PANTHER" id="PTHR34138:SF1">
    <property type="entry name" value="CELL SHAPE-DETERMINING PROTEIN MREC"/>
    <property type="match status" value="1"/>
</dbReference>
<dbReference type="InterPro" id="IPR055342">
    <property type="entry name" value="MreC_beta-barrel_core"/>
</dbReference>
<feature type="compositionally biased region" description="Basic and acidic residues" evidence="6">
    <location>
        <begin position="322"/>
        <end position="334"/>
    </location>
</feature>
<name>A0ABZ1T070_9ACTN</name>
<gene>
    <name evidence="8" type="ORF">OG913_17450</name>
</gene>
<feature type="domain" description="Rod shape-determining protein MreC beta-barrel core" evidence="7">
    <location>
        <begin position="124"/>
        <end position="275"/>
    </location>
</feature>
<evidence type="ECO:0000256" key="4">
    <source>
        <dbReference type="ARBA" id="ARBA00032089"/>
    </source>
</evidence>
<keyword evidence="9" id="KW-1185">Reference proteome</keyword>
<sequence length="435" mass="46461">MRDTRRARLTLGILLAVALILITVDHRAGNNRVLGPVRDFASAVFGKAERVGAAVTSPITGFVGMVRDAPSARRTIADLRKENARLRDEVSAQKLDRARADKLDSMLGLAGLGRYRIVPAQVVARRTVAGFEDTVEIDAGTGDGIRPDMTVLSDAGLVGRVVQAGPDGSTVALLTDPALSAGARLEGGNELGVVSGLGEAGGGGNLVRFRLLDSTVPIGVGRRIVSFGSQQSKPYVPGVPIGVVERVDNTPGEVTRTAYARPFTDFSALDVVGVVVAAPKRDPRDAVLPPKPPPPPKPPREDQRRGDARGQGRASLEAEWGLDGRSRGAGDEARAATGPQVREGRPEAAQERRGRHGTQAVDSEQRAQEQRAQEQYAQERQAQEQGREQPAQERQAQGRQVHEQPAAHRSPAAHRPPAVEPRDAPRQHDGHGERN</sequence>
<feature type="compositionally biased region" description="Low complexity" evidence="6">
    <location>
        <begin position="407"/>
        <end position="416"/>
    </location>
</feature>
<feature type="region of interest" description="Disordered" evidence="6">
    <location>
        <begin position="282"/>
        <end position="435"/>
    </location>
</feature>
<evidence type="ECO:0000256" key="2">
    <source>
        <dbReference type="ARBA" id="ARBA00013855"/>
    </source>
</evidence>
<evidence type="ECO:0000256" key="3">
    <source>
        <dbReference type="ARBA" id="ARBA00022960"/>
    </source>
</evidence>
<evidence type="ECO:0000313" key="9">
    <source>
        <dbReference type="Proteomes" id="UP001432011"/>
    </source>
</evidence>
<feature type="compositionally biased region" description="Basic and acidic residues" evidence="6">
    <location>
        <begin position="363"/>
        <end position="372"/>
    </location>
</feature>
<feature type="compositionally biased region" description="Basic and acidic residues" evidence="6">
    <location>
        <begin position="298"/>
        <end position="310"/>
    </location>
</feature>
<keyword evidence="5" id="KW-0175">Coiled coil</keyword>